<evidence type="ECO:0000256" key="9">
    <source>
        <dbReference type="ARBA" id="ARBA00023316"/>
    </source>
</evidence>
<comment type="subcellular location">
    <subcellularLocation>
        <location evidence="10 11">Cytoplasm</location>
    </subcellularLocation>
</comment>
<evidence type="ECO:0000256" key="7">
    <source>
        <dbReference type="ARBA" id="ARBA00022984"/>
    </source>
</evidence>
<name>A0A5C9A2F0_9GAMM</name>
<evidence type="ECO:0000256" key="4">
    <source>
        <dbReference type="ARBA" id="ARBA00022741"/>
    </source>
</evidence>
<keyword evidence="9 10" id="KW-0961">Cell wall biogenesis/degradation</keyword>
<evidence type="ECO:0000259" key="14">
    <source>
        <dbReference type="Pfam" id="PF08245"/>
    </source>
</evidence>
<evidence type="ECO:0000256" key="5">
    <source>
        <dbReference type="ARBA" id="ARBA00022840"/>
    </source>
</evidence>
<dbReference type="SUPFAM" id="SSF53244">
    <property type="entry name" value="MurD-like peptide ligases, peptide-binding domain"/>
    <property type="match status" value="1"/>
</dbReference>
<comment type="similarity">
    <text evidence="10">Belongs to the MurCDEF family. MurF subfamily.</text>
</comment>
<comment type="pathway">
    <text evidence="10 11">Cell wall biogenesis; peptidoglycan biosynthesis.</text>
</comment>
<dbReference type="InterPro" id="IPR013221">
    <property type="entry name" value="Mur_ligase_cen"/>
</dbReference>
<feature type="domain" description="Mur ligase C-terminal" evidence="13">
    <location>
        <begin position="316"/>
        <end position="435"/>
    </location>
</feature>
<dbReference type="OrthoDB" id="9801978at2"/>
<dbReference type="NCBIfam" id="TIGR01143">
    <property type="entry name" value="murF"/>
    <property type="match status" value="1"/>
</dbReference>
<feature type="binding site" evidence="10">
    <location>
        <begin position="108"/>
        <end position="114"/>
    </location>
    <ligand>
        <name>ATP</name>
        <dbReference type="ChEBI" id="CHEBI:30616"/>
    </ligand>
</feature>
<dbReference type="GO" id="GO:0008766">
    <property type="term" value="F:UDP-N-acetylmuramoylalanyl-D-glutamyl-2,6-diaminopimelate-D-alanyl-D-alanine ligase activity"/>
    <property type="evidence" value="ECO:0007669"/>
    <property type="project" value="RHEA"/>
</dbReference>
<dbReference type="Gene3D" id="3.40.1390.10">
    <property type="entry name" value="MurE/MurF, N-terminal domain"/>
    <property type="match status" value="1"/>
</dbReference>
<keyword evidence="7 10" id="KW-0573">Peptidoglycan synthesis</keyword>
<evidence type="ECO:0000256" key="11">
    <source>
        <dbReference type="RuleBase" id="RU004136"/>
    </source>
</evidence>
<keyword evidence="4 10" id="KW-0547">Nucleotide-binding</keyword>
<dbReference type="InterPro" id="IPR036565">
    <property type="entry name" value="Mur-like_cat_sf"/>
</dbReference>
<feature type="domain" description="Mur ligase N-terminal catalytic" evidence="12">
    <location>
        <begin position="27"/>
        <end position="72"/>
    </location>
</feature>
<dbReference type="HAMAP" id="MF_02019">
    <property type="entry name" value="MurF"/>
    <property type="match status" value="1"/>
</dbReference>
<protein>
    <recommendedName>
        <fullName evidence="10 11">UDP-N-acetylmuramoyl-tripeptide--D-alanyl-D-alanine ligase</fullName>
        <ecNumber evidence="10 11">6.3.2.10</ecNumber>
    </recommendedName>
    <alternativeName>
        <fullName evidence="10">D-alanyl-D-alanine-adding enzyme</fullName>
    </alternativeName>
</protein>
<comment type="caution">
    <text evidence="15">The sequence shown here is derived from an EMBL/GenBank/DDBJ whole genome shotgun (WGS) entry which is preliminary data.</text>
</comment>
<comment type="function">
    <text evidence="10 11">Involved in cell wall formation. Catalyzes the final step in the synthesis of UDP-N-acetylmuramoyl-pentapeptide, the precursor of murein.</text>
</comment>
<dbReference type="SUPFAM" id="SSF63418">
    <property type="entry name" value="MurE/MurF N-terminal domain"/>
    <property type="match status" value="1"/>
</dbReference>
<dbReference type="GO" id="GO:0008360">
    <property type="term" value="P:regulation of cell shape"/>
    <property type="evidence" value="ECO:0007669"/>
    <property type="project" value="UniProtKB-KW"/>
</dbReference>
<dbReference type="RefSeq" id="WP_148062779.1">
    <property type="nucleotide sequence ID" value="NZ_VRYZ01000001.1"/>
</dbReference>
<dbReference type="Pfam" id="PF08245">
    <property type="entry name" value="Mur_ligase_M"/>
    <property type="match status" value="1"/>
</dbReference>
<dbReference type="InterPro" id="IPR004101">
    <property type="entry name" value="Mur_ligase_C"/>
</dbReference>
<evidence type="ECO:0000256" key="1">
    <source>
        <dbReference type="ARBA" id="ARBA00022490"/>
    </source>
</evidence>
<dbReference type="GO" id="GO:0071555">
    <property type="term" value="P:cell wall organization"/>
    <property type="evidence" value="ECO:0007669"/>
    <property type="project" value="UniProtKB-KW"/>
</dbReference>
<dbReference type="PANTHER" id="PTHR43024">
    <property type="entry name" value="UDP-N-ACETYLMURAMOYL-TRIPEPTIDE--D-ALANYL-D-ALANINE LIGASE"/>
    <property type="match status" value="1"/>
</dbReference>
<dbReference type="GO" id="GO:0051301">
    <property type="term" value="P:cell division"/>
    <property type="evidence" value="ECO:0007669"/>
    <property type="project" value="UniProtKB-KW"/>
</dbReference>
<keyword evidence="8 10" id="KW-0131">Cell cycle</keyword>
<keyword evidence="5 10" id="KW-0067">ATP-binding</keyword>
<proteinExistence type="inferred from homology"/>
<dbReference type="EC" id="6.3.2.10" evidence="10 11"/>
<keyword evidence="1 10" id="KW-0963">Cytoplasm</keyword>
<gene>
    <name evidence="10" type="primary">murF</name>
    <name evidence="15" type="ORF">FVW59_03290</name>
</gene>
<evidence type="ECO:0000256" key="8">
    <source>
        <dbReference type="ARBA" id="ARBA00023306"/>
    </source>
</evidence>
<keyword evidence="6 10" id="KW-0133">Cell shape</keyword>
<dbReference type="GO" id="GO:0047480">
    <property type="term" value="F:UDP-N-acetylmuramoyl-tripeptide-D-alanyl-D-alanine ligase activity"/>
    <property type="evidence" value="ECO:0007669"/>
    <property type="project" value="UniProtKB-UniRule"/>
</dbReference>
<dbReference type="InterPro" id="IPR051046">
    <property type="entry name" value="MurCDEF_CellWall_CoF430Synth"/>
</dbReference>
<organism evidence="15 16">
    <name type="scientific">Parahaliea aestuarii</name>
    <dbReference type="NCBI Taxonomy" id="1852021"/>
    <lineage>
        <taxon>Bacteria</taxon>
        <taxon>Pseudomonadati</taxon>
        <taxon>Pseudomonadota</taxon>
        <taxon>Gammaproteobacteria</taxon>
        <taxon>Cellvibrionales</taxon>
        <taxon>Halieaceae</taxon>
        <taxon>Parahaliea</taxon>
    </lineage>
</organism>
<evidence type="ECO:0000256" key="6">
    <source>
        <dbReference type="ARBA" id="ARBA00022960"/>
    </source>
</evidence>
<dbReference type="GO" id="GO:0005524">
    <property type="term" value="F:ATP binding"/>
    <property type="evidence" value="ECO:0007669"/>
    <property type="project" value="UniProtKB-UniRule"/>
</dbReference>
<dbReference type="InterPro" id="IPR036615">
    <property type="entry name" value="Mur_ligase_C_dom_sf"/>
</dbReference>
<dbReference type="SUPFAM" id="SSF53623">
    <property type="entry name" value="MurD-like peptide ligases, catalytic domain"/>
    <property type="match status" value="1"/>
</dbReference>
<evidence type="ECO:0000256" key="3">
    <source>
        <dbReference type="ARBA" id="ARBA00022618"/>
    </source>
</evidence>
<dbReference type="InterPro" id="IPR005863">
    <property type="entry name" value="UDP-N-AcMur_synth"/>
</dbReference>
<keyword evidence="16" id="KW-1185">Reference proteome</keyword>
<dbReference type="EMBL" id="VRYZ01000001">
    <property type="protein sequence ID" value="TXS94938.1"/>
    <property type="molecule type" value="Genomic_DNA"/>
</dbReference>
<dbReference type="InterPro" id="IPR000713">
    <property type="entry name" value="Mur_ligase_N"/>
</dbReference>
<dbReference type="AlphaFoldDB" id="A0A5C9A2F0"/>
<dbReference type="GO" id="GO:0009252">
    <property type="term" value="P:peptidoglycan biosynthetic process"/>
    <property type="evidence" value="ECO:0007669"/>
    <property type="project" value="UniProtKB-UniRule"/>
</dbReference>
<dbReference type="Pfam" id="PF01225">
    <property type="entry name" value="Mur_ligase"/>
    <property type="match status" value="1"/>
</dbReference>
<dbReference type="InterPro" id="IPR035911">
    <property type="entry name" value="MurE/MurF_N"/>
</dbReference>
<dbReference type="UniPathway" id="UPA00219"/>
<dbReference type="PANTHER" id="PTHR43024:SF1">
    <property type="entry name" value="UDP-N-ACETYLMURAMOYL-TRIPEPTIDE--D-ALANYL-D-ALANINE LIGASE"/>
    <property type="match status" value="1"/>
</dbReference>
<feature type="domain" description="Mur ligase central" evidence="14">
    <location>
        <begin position="106"/>
        <end position="293"/>
    </location>
</feature>
<keyword evidence="3 10" id="KW-0132">Cell division</keyword>
<evidence type="ECO:0000259" key="13">
    <source>
        <dbReference type="Pfam" id="PF02875"/>
    </source>
</evidence>
<accession>A0A5C9A2F0</accession>
<dbReference type="Gene3D" id="3.90.190.20">
    <property type="entry name" value="Mur ligase, C-terminal domain"/>
    <property type="match status" value="1"/>
</dbReference>
<sequence length="458" mass="47518">MMRTFTLSELCGPLGGQLLGADVGFSAVSTDSRKALDGQLFVALSGERFDGHDYLSVARDGGAAAALVSRRVDAGLPLVLVDDTQRALGYLGACNRALYRNPLVAITGSSGKTTVKNLVNAVLSQRGNTLATEGNLNNEIGVPLTLLRLTPEHDFAVVEMGAAKAGDIAWLCELGKPDVAVLLNAMPAHLQGFGSVDEVAQAKGEIYDGLGGNGTAVINADSEYASRWRKRAGTATVLDYGLQKSAAISANNISSRGTAGISFIASTPAGDAPVALRLPGLHNVSNALAAIAVGLACELSLTEITAGLASVTPVPGRLAVSRGRDGCTLIDDCYNANPGSVRAAIDLLADCEGRRTLMLGAMRELGDESEELHRQMGEYARQRGIDGFWGVGEELAPAVQAFGKGGRHFDDRAAAAAALPGAFGSDDTVLVKGSRGAAMERLLAELQEQDEGASRQPC</sequence>
<dbReference type="Pfam" id="PF02875">
    <property type="entry name" value="Mur_ligase_C"/>
    <property type="match status" value="1"/>
</dbReference>
<evidence type="ECO:0000313" key="15">
    <source>
        <dbReference type="EMBL" id="TXS94938.1"/>
    </source>
</evidence>
<dbReference type="Proteomes" id="UP000321933">
    <property type="component" value="Unassembled WGS sequence"/>
</dbReference>
<comment type="catalytic activity">
    <reaction evidence="10 11">
        <text>D-alanyl-D-alanine + UDP-N-acetyl-alpha-D-muramoyl-L-alanyl-gamma-D-glutamyl-meso-2,6-diaminopimelate + ATP = UDP-N-acetyl-alpha-D-muramoyl-L-alanyl-gamma-D-glutamyl-meso-2,6-diaminopimeloyl-D-alanyl-D-alanine + ADP + phosphate + H(+)</text>
        <dbReference type="Rhea" id="RHEA:28374"/>
        <dbReference type="ChEBI" id="CHEBI:15378"/>
        <dbReference type="ChEBI" id="CHEBI:30616"/>
        <dbReference type="ChEBI" id="CHEBI:43474"/>
        <dbReference type="ChEBI" id="CHEBI:57822"/>
        <dbReference type="ChEBI" id="CHEBI:61386"/>
        <dbReference type="ChEBI" id="CHEBI:83905"/>
        <dbReference type="ChEBI" id="CHEBI:456216"/>
        <dbReference type="EC" id="6.3.2.10"/>
    </reaction>
</comment>
<dbReference type="GO" id="GO:0005737">
    <property type="term" value="C:cytoplasm"/>
    <property type="evidence" value="ECO:0007669"/>
    <property type="project" value="UniProtKB-SubCell"/>
</dbReference>
<evidence type="ECO:0000259" key="12">
    <source>
        <dbReference type="Pfam" id="PF01225"/>
    </source>
</evidence>
<keyword evidence="2 10" id="KW-0436">Ligase</keyword>
<evidence type="ECO:0000256" key="2">
    <source>
        <dbReference type="ARBA" id="ARBA00022598"/>
    </source>
</evidence>
<reference evidence="15 16" key="1">
    <citation type="submission" date="2019-08" db="EMBL/GenBank/DDBJ databases">
        <title>Parahaliea maris sp. nov., isolated from the surface seawater.</title>
        <authorList>
            <person name="Liu Y."/>
        </authorList>
    </citation>
    <scope>NUCLEOTIDE SEQUENCE [LARGE SCALE GENOMIC DNA]</scope>
    <source>
        <strain evidence="15 16">S2-26</strain>
    </source>
</reference>
<evidence type="ECO:0000256" key="10">
    <source>
        <dbReference type="HAMAP-Rule" id="MF_02019"/>
    </source>
</evidence>
<evidence type="ECO:0000313" key="16">
    <source>
        <dbReference type="Proteomes" id="UP000321933"/>
    </source>
</evidence>
<dbReference type="Gene3D" id="3.40.1190.10">
    <property type="entry name" value="Mur-like, catalytic domain"/>
    <property type="match status" value="1"/>
</dbReference>